<dbReference type="PATRIC" id="fig|1454006.5.peg.238"/>
<evidence type="ECO:0000256" key="2">
    <source>
        <dbReference type="SAM" id="SignalP"/>
    </source>
</evidence>
<dbReference type="Proteomes" id="UP000032229">
    <property type="component" value="Chromosome"/>
</dbReference>
<reference evidence="3 4" key="1">
    <citation type="submission" date="2014-02" db="EMBL/GenBank/DDBJ databases">
        <authorList>
            <person name="Young C.-C."/>
            <person name="Hameed A."/>
            <person name="Huang H.-C."/>
            <person name="Shahina M."/>
        </authorList>
    </citation>
    <scope>NUCLEOTIDE SEQUENCE [LARGE SCALE GENOMIC DNA]</scope>
    <source>
        <strain evidence="3 4">CC-SAMT-1</strain>
    </source>
</reference>
<evidence type="ECO:0000256" key="1">
    <source>
        <dbReference type="SAM" id="Coils"/>
    </source>
</evidence>
<protein>
    <submittedName>
        <fullName evidence="3">Uncharacterized protein</fullName>
    </submittedName>
</protein>
<name>A0A0C5W5Q5_9FLAO</name>
<feature type="signal peptide" evidence="2">
    <location>
        <begin position="1"/>
        <end position="20"/>
    </location>
</feature>
<organism evidence="3 4">
    <name type="scientific">Siansivirga zeaxanthinifaciens CC-SAMT-1</name>
    <dbReference type="NCBI Taxonomy" id="1454006"/>
    <lineage>
        <taxon>Bacteria</taxon>
        <taxon>Pseudomonadati</taxon>
        <taxon>Bacteroidota</taxon>
        <taxon>Flavobacteriia</taxon>
        <taxon>Flavobacteriales</taxon>
        <taxon>Flavobacteriaceae</taxon>
        <taxon>Siansivirga</taxon>
    </lineage>
</organism>
<keyword evidence="4" id="KW-1185">Reference proteome</keyword>
<dbReference type="RefSeq" id="WP_044637155.1">
    <property type="nucleotide sequence ID" value="NZ_CP007202.1"/>
</dbReference>
<accession>A0A0C5W5Q5</accession>
<dbReference type="KEGG" id="sze:AW14_01275"/>
<evidence type="ECO:0000313" key="3">
    <source>
        <dbReference type="EMBL" id="AJR02478.1"/>
    </source>
</evidence>
<dbReference type="OrthoDB" id="1274006at2"/>
<proteinExistence type="predicted"/>
<evidence type="ECO:0000313" key="4">
    <source>
        <dbReference type="Proteomes" id="UP000032229"/>
    </source>
</evidence>
<feature type="chain" id="PRO_5002184153" evidence="2">
    <location>
        <begin position="21"/>
        <end position="284"/>
    </location>
</feature>
<dbReference type="STRING" id="1454006.AW14_01275"/>
<sequence>MKARILSVLIAVLVASSVFSQNSLDKYKYVIVPNKFDFFKERNQYRLNEFTKFLFNKYGFIAVMEGSEYPKDLANNRCIALKSDVLKDSGLFKTKLAVELKDCNDVVVFTGAYGSSREKEYDKAYTEALRNAFQSVEALNHKYDANAATQPETTNDSETNTEVVTEIAKLKEELKTLKEEKQTEVVETAKPKVVEVVKVTKAKTEETTKALPIPSGILYAQAIENGFQLVDSTPKVVYKIRKTGIDGVYMVENNNATIYKKGADWIIEYYENNVLKQDVLNIKF</sequence>
<gene>
    <name evidence="3" type="ORF">AW14_01275</name>
</gene>
<dbReference type="AlphaFoldDB" id="A0A0C5W5Q5"/>
<keyword evidence="1" id="KW-0175">Coiled coil</keyword>
<feature type="coiled-coil region" evidence="1">
    <location>
        <begin position="160"/>
        <end position="187"/>
    </location>
</feature>
<dbReference type="HOGENOM" id="CLU_085370_1_0_10"/>
<dbReference type="EMBL" id="CP007202">
    <property type="protein sequence ID" value="AJR02478.1"/>
    <property type="molecule type" value="Genomic_DNA"/>
</dbReference>
<keyword evidence="2" id="KW-0732">Signal</keyword>